<dbReference type="Gene3D" id="3.30.300.20">
    <property type="match status" value="1"/>
</dbReference>
<keyword evidence="2" id="KW-1185">Reference proteome</keyword>
<protein>
    <submittedName>
        <fullName evidence="1">OsmC family protein</fullName>
    </submittedName>
</protein>
<gene>
    <name evidence="1" type="ORF">ACFO4E_00960</name>
</gene>
<dbReference type="PANTHER" id="PTHR42830">
    <property type="entry name" value="OSMOTICALLY INDUCIBLE FAMILY PROTEIN"/>
    <property type="match status" value="1"/>
</dbReference>
<dbReference type="EMBL" id="JBHSFQ010000001">
    <property type="protein sequence ID" value="MFC4560417.1"/>
    <property type="molecule type" value="Genomic_DNA"/>
</dbReference>
<organism evidence="1 2">
    <name type="scientific">Nocardiopsis mangrovi</name>
    <dbReference type="NCBI Taxonomy" id="1179818"/>
    <lineage>
        <taxon>Bacteria</taxon>
        <taxon>Bacillati</taxon>
        <taxon>Actinomycetota</taxon>
        <taxon>Actinomycetes</taxon>
        <taxon>Streptosporangiales</taxon>
        <taxon>Nocardiopsidaceae</taxon>
        <taxon>Nocardiopsis</taxon>
    </lineage>
</organism>
<accession>A0ABV9DP50</accession>
<dbReference type="PANTHER" id="PTHR42830:SF2">
    <property type="entry name" value="OSMC_OHR FAMILY PROTEIN"/>
    <property type="match status" value="1"/>
</dbReference>
<dbReference type="Proteomes" id="UP001595923">
    <property type="component" value="Unassembled WGS sequence"/>
</dbReference>
<sequence>MADKAHRYEVRTRWTGNTGSGTATYRGYGRDHDVEADGRPLLRGSADSAFRGDPERWNPEDLLVAALSECHMLSFLSLSVAAGVNVVAYEDTATAEMVTHADSSGEFTEAVLHPVVTVAEEGMVEAARVLHAKAHEKCFIARSVAFPVRNEPVVRAAAGTPEA</sequence>
<evidence type="ECO:0000313" key="2">
    <source>
        <dbReference type="Proteomes" id="UP001595923"/>
    </source>
</evidence>
<comment type="caution">
    <text evidence="1">The sequence shown here is derived from an EMBL/GenBank/DDBJ whole genome shotgun (WGS) entry which is preliminary data.</text>
</comment>
<dbReference type="InterPro" id="IPR052707">
    <property type="entry name" value="OsmC_Ohr_Peroxiredoxin"/>
</dbReference>
<proteinExistence type="predicted"/>
<dbReference type="Pfam" id="PF02566">
    <property type="entry name" value="OsmC"/>
    <property type="match status" value="1"/>
</dbReference>
<dbReference type="InterPro" id="IPR003718">
    <property type="entry name" value="OsmC/Ohr_fam"/>
</dbReference>
<dbReference type="RefSeq" id="WP_378570533.1">
    <property type="nucleotide sequence ID" value="NZ_JBHSFQ010000001.1"/>
</dbReference>
<name>A0ABV9DP50_9ACTN</name>
<dbReference type="InterPro" id="IPR036102">
    <property type="entry name" value="OsmC/Ohrsf"/>
</dbReference>
<reference evidence="2" key="1">
    <citation type="journal article" date="2019" name="Int. J. Syst. Evol. Microbiol.">
        <title>The Global Catalogue of Microorganisms (GCM) 10K type strain sequencing project: providing services to taxonomists for standard genome sequencing and annotation.</title>
        <authorList>
            <consortium name="The Broad Institute Genomics Platform"/>
            <consortium name="The Broad Institute Genome Sequencing Center for Infectious Disease"/>
            <person name="Wu L."/>
            <person name="Ma J."/>
        </authorList>
    </citation>
    <scope>NUCLEOTIDE SEQUENCE [LARGE SCALE GENOMIC DNA]</scope>
    <source>
        <strain evidence="2">XZYJ18</strain>
    </source>
</reference>
<evidence type="ECO:0000313" key="1">
    <source>
        <dbReference type="EMBL" id="MFC4560417.1"/>
    </source>
</evidence>
<dbReference type="SUPFAM" id="SSF82784">
    <property type="entry name" value="OsmC-like"/>
    <property type="match status" value="1"/>
</dbReference>
<dbReference type="InterPro" id="IPR015946">
    <property type="entry name" value="KH_dom-like_a/b"/>
</dbReference>